<dbReference type="Proteomes" id="UP001300012">
    <property type="component" value="Unassembled WGS sequence"/>
</dbReference>
<dbReference type="Pfam" id="PF13602">
    <property type="entry name" value="ADH_zinc_N_2"/>
    <property type="match status" value="1"/>
</dbReference>
<dbReference type="CDD" id="cd05289">
    <property type="entry name" value="MDR_like_2"/>
    <property type="match status" value="1"/>
</dbReference>
<feature type="domain" description="Enoyl reductase (ER)" evidence="2">
    <location>
        <begin position="10"/>
        <end position="330"/>
    </location>
</feature>
<dbReference type="InterPro" id="IPR036291">
    <property type="entry name" value="NAD(P)-bd_dom_sf"/>
</dbReference>
<dbReference type="Gene3D" id="3.40.50.720">
    <property type="entry name" value="NAD(P)-binding Rossmann-like Domain"/>
    <property type="match status" value="1"/>
</dbReference>
<organism evidence="3 4">
    <name type="scientific">Paenibacillus radicis</name>
    <name type="common">ex Xue et al. 2023</name>
    <dbReference type="NCBI Taxonomy" id="2972489"/>
    <lineage>
        <taxon>Bacteria</taxon>
        <taxon>Bacillati</taxon>
        <taxon>Bacillota</taxon>
        <taxon>Bacilli</taxon>
        <taxon>Bacillales</taxon>
        <taxon>Paenibacillaceae</taxon>
        <taxon>Paenibacillus</taxon>
    </lineage>
</organism>
<evidence type="ECO:0000256" key="1">
    <source>
        <dbReference type="ARBA" id="ARBA00023002"/>
    </source>
</evidence>
<dbReference type="RefSeq" id="WP_258211836.1">
    <property type="nucleotide sequence ID" value="NZ_JANQBD010000002.1"/>
</dbReference>
<sequence>MKAMIIEKYGKNAPLIMTERPTPDIGEHDVLVEIHAASLNPIDFKIKEGKVKFLLKYKFPLILGNDFSGVVAKVGNRVNAFKPGDEVYGRPRKSRIGTLAEYIAVHEEDISLKPQNLNFEEAASIPLVGLTTYQAFSDILDLQKGQKILIHAGSGGVGTFAIQLAKLMGAFVATTASDKGYELVKALGADLIINYKKENFEELLTGYDAVYDTLGGAVLEKSFQILKPNGQIVSISGVPNAAFGKEAQLGWMKTAVLSIVSRKITALEKKSQTRYHYLFMKPNGAQLKILKEFIEGGHIKPVIDKVYNLRDAGQAFHYLEGGSAKGKVVIRIK</sequence>
<accession>A0ABT1YAK3</accession>
<dbReference type="InterPro" id="IPR013154">
    <property type="entry name" value="ADH-like_N"/>
</dbReference>
<comment type="caution">
    <text evidence="3">The sequence shown here is derived from an EMBL/GenBank/DDBJ whole genome shotgun (WGS) entry which is preliminary data.</text>
</comment>
<dbReference type="InterPro" id="IPR002364">
    <property type="entry name" value="Quin_OxRdtase/zeta-crystal_CS"/>
</dbReference>
<dbReference type="InterPro" id="IPR011032">
    <property type="entry name" value="GroES-like_sf"/>
</dbReference>
<dbReference type="SUPFAM" id="SSF50129">
    <property type="entry name" value="GroES-like"/>
    <property type="match status" value="1"/>
</dbReference>
<keyword evidence="1" id="KW-0560">Oxidoreductase</keyword>
<evidence type="ECO:0000313" key="3">
    <source>
        <dbReference type="EMBL" id="MCR8630217.1"/>
    </source>
</evidence>
<dbReference type="Gene3D" id="3.90.180.10">
    <property type="entry name" value="Medium-chain alcohol dehydrogenases, catalytic domain"/>
    <property type="match status" value="1"/>
</dbReference>
<dbReference type="PANTHER" id="PTHR11695:SF294">
    <property type="entry name" value="RETICULON-4-INTERACTING PROTEIN 1, MITOCHONDRIAL"/>
    <property type="match status" value="1"/>
</dbReference>
<evidence type="ECO:0000259" key="2">
    <source>
        <dbReference type="SMART" id="SM00829"/>
    </source>
</evidence>
<dbReference type="SMART" id="SM00829">
    <property type="entry name" value="PKS_ER"/>
    <property type="match status" value="1"/>
</dbReference>
<reference evidence="3 4" key="1">
    <citation type="submission" date="2022-08" db="EMBL/GenBank/DDBJ databases">
        <title>Paenibacillus endoradicis sp. nov., Paenibacillus radicibacter sp. nov and Paenibacillus pararadicis sp. nov., three cold-adapted plant growth-promoting bacteria isolated from root of Larix gmelinii in Great Khingan.</title>
        <authorList>
            <person name="Xue H."/>
        </authorList>
    </citation>
    <scope>NUCLEOTIDE SEQUENCE [LARGE SCALE GENOMIC DNA]</scope>
    <source>
        <strain evidence="3 4">N5-1-1-5</strain>
    </source>
</reference>
<dbReference type="InterPro" id="IPR020843">
    <property type="entry name" value="ER"/>
</dbReference>
<gene>
    <name evidence="3" type="ORF">NV381_03275</name>
</gene>
<dbReference type="EMBL" id="JANQBD010000002">
    <property type="protein sequence ID" value="MCR8630217.1"/>
    <property type="molecule type" value="Genomic_DNA"/>
</dbReference>
<dbReference type="SUPFAM" id="SSF51735">
    <property type="entry name" value="NAD(P)-binding Rossmann-fold domains"/>
    <property type="match status" value="1"/>
</dbReference>
<proteinExistence type="predicted"/>
<name>A0ABT1YAK3_9BACL</name>
<dbReference type="InterPro" id="IPR050700">
    <property type="entry name" value="YIM1/Zinc_Alcohol_DH_Fams"/>
</dbReference>
<dbReference type="PANTHER" id="PTHR11695">
    <property type="entry name" value="ALCOHOL DEHYDROGENASE RELATED"/>
    <property type="match status" value="1"/>
</dbReference>
<keyword evidence="4" id="KW-1185">Reference proteome</keyword>
<dbReference type="PROSITE" id="PS01162">
    <property type="entry name" value="QOR_ZETA_CRYSTAL"/>
    <property type="match status" value="1"/>
</dbReference>
<protein>
    <submittedName>
        <fullName evidence="3">NADP-dependent oxidoreductase</fullName>
    </submittedName>
</protein>
<dbReference type="Pfam" id="PF08240">
    <property type="entry name" value="ADH_N"/>
    <property type="match status" value="1"/>
</dbReference>
<evidence type="ECO:0000313" key="4">
    <source>
        <dbReference type="Proteomes" id="UP001300012"/>
    </source>
</evidence>